<evidence type="ECO:0000313" key="2">
    <source>
        <dbReference type="Proteomes" id="UP000827976"/>
    </source>
</evidence>
<comment type="caution">
    <text evidence="1">The sequence shown here is derived from an EMBL/GenBank/DDBJ whole genome shotgun (WGS) entry which is preliminary data.</text>
</comment>
<proteinExistence type="predicted"/>
<dbReference type="EMBL" id="CM037026">
    <property type="protein sequence ID" value="KAH7659089.1"/>
    <property type="molecule type" value="Genomic_DNA"/>
</dbReference>
<evidence type="ECO:0000313" key="1">
    <source>
        <dbReference type="EMBL" id="KAH7659089.1"/>
    </source>
</evidence>
<reference evidence="2" key="1">
    <citation type="journal article" date="2022" name="Nat. Commun.">
        <title>Chromosome evolution and the genetic basis of agronomically important traits in greater yam.</title>
        <authorList>
            <person name="Bredeson J.V."/>
            <person name="Lyons J.B."/>
            <person name="Oniyinde I.O."/>
            <person name="Okereke N.R."/>
            <person name="Kolade O."/>
            <person name="Nnabue I."/>
            <person name="Nwadili C.O."/>
            <person name="Hribova E."/>
            <person name="Parker M."/>
            <person name="Nwogha J."/>
            <person name="Shu S."/>
            <person name="Carlson J."/>
            <person name="Kariba R."/>
            <person name="Muthemba S."/>
            <person name="Knop K."/>
            <person name="Barton G.J."/>
            <person name="Sherwood A.V."/>
            <person name="Lopez-Montes A."/>
            <person name="Asiedu R."/>
            <person name="Jamnadass R."/>
            <person name="Muchugi A."/>
            <person name="Goodstein D."/>
            <person name="Egesi C.N."/>
            <person name="Featherston J."/>
            <person name="Asfaw A."/>
            <person name="Simpson G.G."/>
            <person name="Dolezel J."/>
            <person name="Hendre P.S."/>
            <person name="Van Deynze A."/>
            <person name="Kumar P.L."/>
            <person name="Obidiegwu J.E."/>
            <person name="Bhattacharjee R."/>
            <person name="Rokhsar D.S."/>
        </authorList>
    </citation>
    <scope>NUCLEOTIDE SEQUENCE [LARGE SCALE GENOMIC DNA]</scope>
    <source>
        <strain evidence="2">cv. TDa95/00328</strain>
    </source>
</reference>
<name>A0ACB7UFK2_DIOAL</name>
<keyword evidence="2" id="KW-1185">Reference proteome</keyword>
<sequence length="135" mass="15676">MLFLSPVSSSKLFVPGLKTLTTCKRFHWEEDFDLTIAMECRYHDSLAIKDPEPEVTFAEDEQRNEKSLKKMRSLVNEYENNWSKVSEVSMYSFSNDSDLMLMQNCCNGYADAESIMIDEMLCEDSVEDFLEGMCF</sequence>
<gene>
    <name evidence="1" type="ORF">IHE45_16G009000</name>
</gene>
<accession>A0ACB7UFK2</accession>
<organism evidence="1 2">
    <name type="scientific">Dioscorea alata</name>
    <name type="common">Purple yam</name>
    <dbReference type="NCBI Taxonomy" id="55571"/>
    <lineage>
        <taxon>Eukaryota</taxon>
        <taxon>Viridiplantae</taxon>
        <taxon>Streptophyta</taxon>
        <taxon>Embryophyta</taxon>
        <taxon>Tracheophyta</taxon>
        <taxon>Spermatophyta</taxon>
        <taxon>Magnoliopsida</taxon>
        <taxon>Liliopsida</taxon>
        <taxon>Dioscoreales</taxon>
        <taxon>Dioscoreaceae</taxon>
        <taxon>Dioscorea</taxon>
    </lineage>
</organism>
<protein>
    <submittedName>
        <fullName evidence="1">Uncharacterized protein</fullName>
    </submittedName>
</protein>
<dbReference type="Proteomes" id="UP000827976">
    <property type="component" value="Chromosome 16"/>
</dbReference>